<dbReference type="EMBL" id="KF158713">
    <property type="protein sequence ID" value="AGR56819.1"/>
    <property type="molecule type" value="Genomic_DNA"/>
</dbReference>
<reference evidence="1 2" key="1">
    <citation type="journal article" date="2013" name="Virus Genes">
        <title>The genome of a baculovirus isolated from Hemileuca sp. encodes a serpin ortholog.</title>
        <authorList>
            <person name="Rohrmann G.F."/>
            <person name="Erlandson M.A."/>
            <person name="Theilmann D.A."/>
        </authorList>
    </citation>
    <scope>NUCLEOTIDE SEQUENCE [LARGE SCALE GENOMIC DNA]</scope>
</reference>
<keyword evidence="2" id="KW-1185">Reference proteome</keyword>
<proteinExistence type="predicted"/>
<protein>
    <submittedName>
        <fullName evidence="1">Uncharacterized protein</fullName>
    </submittedName>
</protein>
<gene>
    <name evidence="1" type="ORF">Hesp067</name>
</gene>
<evidence type="ECO:0000313" key="1">
    <source>
        <dbReference type="EMBL" id="AGR56819.1"/>
    </source>
</evidence>
<accession>S5MQD2</accession>
<evidence type="ECO:0000313" key="2">
    <source>
        <dbReference type="Proteomes" id="UP000203768"/>
    </source>
</evidence>
<dbReference type="KEGG" id="vg:16489469"/>
<dbReference type="Proteomes" id="UP000203768">
    <property type="component" value="Segment"/>
</dbReference>
<name>S5MQD2_9ABAC</name>
<sequence length="53" mass="6643">MQPMLQSLTNFMCVCARLFHRINRYKLINLHKLKKKQTNLKQFNKNNIQRWYF</sequence>
<organism evidence="1 2">
    <name type="scientific">Hemileuca sp. nucleopolyhedrovirus</name>
    <dbReference type="NCBI Taxonomy" id="1367203"/>
    <lineage>
        <taxon>Viruses</taxon>
        <taxon>Viruses incertae sedis</taxon>
        <taxon>Naldaviricetes</taxon>
        <taxon>Lefavirales</taxon>
        <taxon>Baculoviridae</taxon>
        <taxon>Alphabaculovirus</taxon>
        <taxon>Alphabaculovirus heleucae</taxon>
        <taxon>Hemileuca species nucleopolyhedrovirus</taxon>
    </lineage>
</organism>
<dbReference type="RefSeq" id="YP_008378283.1">
    <property type="nucleotide sequence ID" value="NC_021923.1"/>
</dbReference>
<dbReference type="GeneID" id="16489469"/>